<name>A0A521FLZ5_9SPHI</name>
<feature type="transmembrane region" description="Helical" evidence="7">
    <location>
        <begin position="229"/>
        <end position="247"/>
    </location>
</feature>
<evidence type="ECO:0000256" key="5">
    <source>
        <dbReference type="ARBA" id="ARBA00022989"/>
    </source>
</evidence>
<keyword evidence="3" id="KW-1003">Cell membrane</keyword>
<dbReference type="GO" id="GO:0009246">
    <property type="term" value="P:enterobacterial common antigen biosynthetic process"/>
    <property type="evidence" value="ECO:0007669"/>
    <property type="project" value="TreeGrafter"/>
</dbReference>
<proteinExistence type="inferred from homology"/>
<keyword evidence="4 7" id="KW-0812">Transmembrane</keyword>
<evidence type="ECO:0000256" key="3">
    <source>
        <dbReference type="ARBA" id="ARBA00022475"/>
    </source>
</evidence>
<dbReference type="Pfam" id="PF01757">
    <property type="entry name" value="Acyl_transf_3"/>
    <property type="match status" value="1"/>
</dbReference>
<dbReference type="GO" id="GO:0005886">
    <property type="term" value="C:plasma membrane"/>
    <property type="evidence" value="ECO:0007669"/>
    <property type="project" value="UniProtKB-SubCell"/>
</dbReference>
<comment type="subcellular location">
    <subcellularLocation>
        <location evidence="1">Cell membrane</location>
        <topology evidence="1">Multi-pass membrane protein</topology>
    </subcellularLocation>
</comment>
<feature type="domain" description="Acyltransferase 3" evidence="8">
    <location>
        <begin position="30"/>
        <end position="351"/>
    </location>
</feature>
<keyword evidence="6 7" id="KW-0472">Membrane</keyword>
<feature type="transmembrane region" description="Helical" evidence="7">
    <location>
        <begin position="72"/>
        <end position="93"/>
    </location>
</feature>
<dbReference type="InterPro" id="IPR002656">
    <property type="entry name" value="Acyl_transf_3_dom"/>
</dbReference>
<feature type="transmembrane region" description="Helical" evidence="7">
    <location>
        <begin position="175"/>
        <end position="193"/>
    </location>
</feature>
<dbReference type="OrthoDB" id="1495770at2"/>
<evidence type="ECO:0000313" key="9">
    <source>
        <dbReference type="EMBL" id="SMO96501.1"/>
    </source>
</evidence>
<evidence type="ECO:0000259" key="8">
    <source>
        <dbReference type="Pfam" id="PF01757"/>
    </source>
</evidence>
<gene>
    <name evidence="9" type="ORF">SAMN06265348_113102</name>
</gene>
<feature type="transmembrane region" description="Helical" evidence="7">
    <location>
        <begin position="34"/>
        <end position="60"/>
    </location>
</feature>
<feature type="transmembrane region" description="Helical" evidence="7">
    <location>
        <begin position="334"/>
        <end position="357"/>
    </location>
</feature>
<organism evidence="9 10">
    <name type="scientific">Pedobacter westerhofensis</name>
    <dbReference type="NCBI Taxonomy" id="425512"/>
    <lineage>
        <taxon>Bacteria</taxon>
        <taxon>Pseudomonadati</taxon>
        <taxon>Bacteroidota</taxon>
        <taxon>Sphingobacteriia</taxon>
        <taxon>Sphingobacteriales</taxon>
        <taxon>Sphingobacteriaceae</taxon>
        <taxon>Pedobacter</taxon>
    </lineage>
</organism>
<dbReference type="RefSeq" id="WP_142530527.1">
    <property type="nucleotide sequence ID" value="NZ_CBCSJO010000012.1"/>
</dbReference>
<evidence type="ECO:0000256" key="6">
    <source>
        <dbReference type="ARBA" id="ARBA00023136"/>
    </source>
</evidence>
<dbReference type="EMBL" id="FXTN01000013">
    <property type="protein sequence ID" value="SMO96501.1"/>
    <property type="molecule type" value="Genomic_DNA"/>
</dbReference>
<keyword evidence="9" id="KW-0012">Acyltransferase</keyword>
<dbReference type="Proteomes" id="UP000320300">
    <property type="component" value="Unassembled WGS sequence"/>
</dbReference>
<sequence>MQGNTAGIRHGSIMAGPDLTAHKSARPNYAFVDWIRMISMLGIIWAHTPAFAAGTSYLMLDNVPLYCFVMDFFKFGVICFFMISGFLLAGKIHTEPPMAYFKRRIYATLIPYLFAFSGIVLLFIFKTYVLHMAGDMNVGQYIVDMFLNSALWFLPSYWLSLIVIMCCRRYLDSKIFGLFLLLVTLGHTWYFAYSANAQSHVHALFAFILYLWLGYYIGRFNLAGYFSKIKISTLLAAFVLVYILSSAESVALWQKGFREPLSILRISNQIYSVLAFITMMRIFDQPLHSNWIKPRSETFGIYLYHMFPLAVLAFLLKFLSKFGVDTFSLLTTTFLSWFIIKFIFVYFTTVILVKVLLRLNIGFLGTNVPQ</sequence>
<feature type="transmembrane region" description="Helical" evidence="7">
    <location>
        <begin position="301"/>
        <end position="319"/>
    </location>
</feature>
<dbReference type="PANTHER" id="PTHR40074:SF2">
    <property type="entry name" value="O-ACETYLTRANSFERASE WECH"/>
    <property type="match status" value="1"/>
</dbReference>
<comment type="similarity">
    <text evidence="2">Belongs to the acyltransferase 3 family.</text>
</comment>
<evidence type="ECO:0000256" key="1">
    <source>
        <dbReference type="ARBA" id="ARBA00004651"/>
    </source>
</evidence>
<evidence type="ECO:0000256" key="7">
    <source>
        <dbReference type="SAM" id="Phobius"/>
    </source>
</evidence>
<evidence type="ECO:0000256" key="2">
    <source>
        <dbReference type="ARBA" id="ARBA00007400"/>
    </source>
</evidence>
<feature type="transmembrane region" description="Helical" evidence="7">
    <location>
        <begin position="105"/>
        <end position="125"/>
    </location>
</feature>
<feature type="transmembrane region" description="Helical" evidence="7">
    <location>
        <begin position="145"/>
        <end position="163"/>
    </location>
</feature>
<keyword evidence="5 7" id="KW-1133">Transmembrane helix</keyword>
<feature type="transmembrane region" description="Helical" evidence="7">
    <location>
        <begin position="262"/>
        <end position="280"/>
    </location>
</feature>
<dbReference type="PANTHER" id="PTHR40074">
    <property type="entry name" value="O-ACETYLTRANSFERASE WECH"/>
    <property type="match status" value="1"/>
</dbReference>
<feature type="transmembrane region" description="Helical" evidence="7">
    <location>
        <begin position="199"/>
        <end position="217"/>
    </location>
</feature>
<reference evidence="9 10" key="1">
    <citation type="submission" date="2017-05" db="EMBL/GenBank/DDBJ databases">
        <authorList>
            <person name="Varghese N."/>
            <person name="Submissions S."/>
        </authorList>
    </citation>
    <scope>NUCLEOTIDE SEQUENCE [LARGE SCALE GENOMIC DNA]</scope>
    <source>
        <strain evidence="9 10">DSM 19036</strain>
    </source>
</reference>
<accession>A0A521FLZ5</accession>
<dbReference type="AlphaFoldDB" id="A0A521FLZ5"/>
<evidence type="ECO:0000313" key="10">
    <source>
        <dbReference type="Proteomes" id="UP000320300"/>
    </source>
</evidence>
<dbReference type="GO" id="GO:0016413">
    <property type="term" value="F:O-acetyltransferase activity"/>
    <property type="evidence" value="ECO:0007669"/>
    <property type="project" value="TreeGrafter"/>
</dbReference>
<keyword evidence="10" id="KW-1185">Reference proteome</keyword>
<evidence type="ECO:0000256" key="4">
    <source>
        <dbReference type="ARBA" id="ARBA00022692"/>
    </source>
</evidence>
<protein>
    <submittedName>
        <fullName evidence="9">Acyltransferase family protein</fullName>
    </submittedName>
</protein>
<keyword evidence="9" id="KW-0808">Transferase</keyword>